<dbReference type="InterPro" id="IPR001932">
    <property type="entry name" value="PPM-type_phosphatase-like_dom"/>
</dbReference>
<feature type="region of interest" description="Disordered" evidence="1">
    <location>
        <begin position="1"/>
        <end position="22"/>
    </location>
</feature>
<organism evidence="3 4">
    <name type="scientific">Ostreobium quekettii</name>
    <dbReference type="NCBI Taxonomy" id="121088"/>
    <lineage>
        <taxon>Eukaryota</taxon>
        <taxon>Viridiplantae</taxon>
        <taxon>Chlorophyta</taxon>
        <taxon>core chlorophytes</taxon>
        <taxon>Ulvophyceae</taxon>
        <taxon>TCBD clade</taxon>
        <taxon>Bryopsidales</taxon>
        <taxon>Ostreobineae</taxon>
        <taxon>Ostreobiaceae</taxon>
        <taxon>Ostreobium</taxon>
    </lineage>
</organism>
<name>A0A8S1J0V1_9CHLO</name>
<keyword evidence="4" id="KW-1185">Reference proteome</keyword>
<dbReference type="InterPro" id="IPR036457">
    <property type="entry name" value="PPM-type-like_dom_sf"/>
</dbReference>
<dbReference type="SUPFAM" id="SSF81606">
    <property type="entry name" value="PP2C-like"/>
    <property type="match status" value="1"/>
</dbReference>
<feature type="compositionally biased region" description="Basic and acidic residues" evidence="1">
    <location>
        <begin position="276"/>
        <end position="289"/>
    </location>
</feature>
<dbReference type="Gene3D" id="3.60.40.10">
    <property type="entry name" value="PPM-type phosphatase domain"/>
    <property type="match status" value="1"/>
</dbReference>
<evidence type="ECO:0000313" key="3">
    <source>
        <dbReference type="EMBL" id="CAD7701097.1"/>
    </source>
</evidence>
<feature type="region of interest" description="Disordered" evidence="1">
    <location>
        <begin position="317"/>
        <end position="402"/>
    </location>
</feature>
<dbReference type="Pfam" id="PF00481">
    <property type="entry name" value="PP2C"/>
    <property type="match status" value="1"/>
</dbReference>
<dbReference type="AlphaFoldDB" id="A0A8S1J0V1"/>
<dbReference type="OrthoDB" id="10264738at2759"/>
<accession>A0A8S1J0V1</accession>
<feature type="compositionally biased region" description="Gly residues" evidence="1">
    <location>
        <begin position="138"/>
        <end position="149"/>
    </location>
</feature>
<gene>
    <name evidence="3" type="ORF">OSTQU699_LOCUS6456</name>
</gene>
<reference evidence="3" key="1">
    <citation type="submission" date="2020-12" db="EMBL/GenBank/DDBJ databases">
        <authorList>
            <person name="Iha C."/>
        </authorList>
    </citation>
    <scope>NUCLEOTIDE SEQUENCE</scope>
</reference>
<feature type="compositionally biased region" description="Low complexity" evidence="1">
    <location>
        <begin position="329"/>
        <end position="340"/>
    </location>
</feature>
<feature type="compositionally biased region" description="Low complexity" evidence="1">
    <location>
        <begin position="252"/>
        <end position="267"/>
    </location>
</feature>
<sequence length="477" mass="50131">MAIAPMSRSLRGPAGPGERGVGRLRCWPGGVATARSIGDVPAGEHVMACPHVFQIMLPEAGARLVMGSTGLWELMKWEDAAQAAGPGPIKDAAPKLVEAAAQQKHRSSGSDVSALVVDVILEEGEIPRAADGRRGGERGQGAGCKGPGEGSARRLCGLLPGICGGMRKERLGPGPDVWRCRPDESQVVANIDGWMMLKTALEAKLDDSCSSAMELTCLLLADPGLDGGSGNHDVQHVSQPPALEPQLPRRPPSSSRSSACSPRTTSTGSLPSEDQEAPHGRPCPSERSRGGHFVMSNPLCDVDGVWTPPRETDAHVGVRNWARGEPFKPAGGPDAAGAAGRPSLGFLDSASSDQRAAERREAELSQGGLGCPPSDGVRPSPDKDGGEQCTGAGRRPEDEWGRKAPFVTAPSQWKSNALCSREDDVDVMEVFRGEETWEFDNPDHHSGSTTPTFVGSVSMDVLSNLIGSAGPFTWEAE</sequence>
<dbReference type="Proteomes" id="UP000708148">
    <property type="component" value="Unassembled WGS sequence"/>
</dbReference>
<feature type="region of interest" description="Disordered" evidence="1">
    <location>
        <begin position="129"/>
        <end position="149"/>
    </location>
</feature>
<feature type="region of interest" description="Disordered" evidence="1">
    <location>
        <begin position="229"/>
        <end position="290"/>
    </location>
</feature>
<evidence type="ECO:0000313" key="4">
    <source>
        <dbReference type="Proteomes" id="UP000708148"/>
    </source>
</evidence>
<comment type="caution">
    <text evidence="3">The sequence shown here is derived from an EMBL/GenBank/DDBJ whole genome shotgun (WGS) entry which is preliminary data.</text>
</comment>
<evidence type="ECO:0000259" key="2">
    <source>
        <dbReference type="Pfam" id="PF00481"/>
    </source>
</evidence>
<proteinExistence type="predicted"/>
<dbReference type="EMBL" id="CAJHUC010001433">
    <property type="protein sequence ID" value="CAD7701097.1"/>
    <property type="molecule type" value="Genomic_DNA"/>
</dbReference>
<feature type="domain" description="PPM-type phosphatase" evidence="2">
    <location>
        <begin position="31"/>
        <end position="85"/>
    </location>
</feature>
<evidence type="ECO:0000256" key="1">
    <source>
        <dbReference type="SAM" id="MobiDB-lite"/>
    </source>
</evidence>
<protein>
    <recommendedName>
        <fullName evidence="2">PPM-type phosphatase domain-containing protein</fullName>
    </recommendedName>
</protein>